<organism evidence="1 2">
    <name type="scientific">Eretmocerus hayati</name>
    <dbReference type="NCBI Taxonomy" id="131215"/>
    <lineage>
        <taxon>Eukaryota</taxon>
        <taxon>Metazoa</taxon>
        <taxon>Ecdysozoa</taxon>
        <taxon>Arthropoda</taxon>
        <taxon>Hexapoda</taxon>
        <taxon>Insecta</taxon>
        <taxon>Pterygota</taxon>
        <taxon>Neoptera</taxon>
        <taxon>Endopterygota</taxon>
        <taxon>Hymenoptera</taxon>
        <taxon>Apocrita</taxon>
        <taxon>Proctotrupomorpha</taxon>
        <taxon>Chalcidoidea</taxon>
        <taxon>Aphelinidae</taxon>
        <taxon>Aphelininae</taxon>
        <taxon>Eretmocerus</taxon>
    </lineage>
</organism>
<reference evidence="1" key="1">
    <citation type="submission" date="2023-04" db="EMBL/GenBank/DDBJ databases">
        <title>A chromosome-level genome assembly of the parasitoid wasp Eretmocerus hayati.</title>
        <authorList>
            <person name="Zhong Y."/>
            <person name="Liu S."/>
            <person name="Liu Y."/>
        </authorList>
    </citation>
    <scope>NUCLEOTIDE SEQUENCE</scope>
    <source>
        <strain evidence="1">ZJU_SS_LIU_2023</strain>
    </source>
</reference>
<comment type="caution">
    <text evidence="1">The sequence shown here is derived from an EMBL/GenBank/DDBJ whole genome shotgun (WGS) entry which is preliminary data.</text>
</comment>
<proteinExistence type="predicted"/>
<keyword evidence="2" id="KW-1185">Reference proteome</keyword>
<accession>A0ACC2PY11</accession>
<name>A0ACC2PY11_9HYME</name>
<gene>
    <name evidence="1" type="ORF">QAD02_024090</name>
</gene>
<evidence type="ECO:0000313" key="2">
    <source>
        <dbReference type="Proteomes" id="UP001239111"/>
    </source>
</evidence>
<dbReference type="EMBL" id="CM056741">
    <property type="protein sequence ID" value="KAJ8688295.1"/>
    <property type="molecule type" value="Genomic_DNA"/>
</dbReference>
<protein>
    <submittedName>
        <fullName evidence="1">Uncharacterized protein</fullName>
    </submittedName>
</protein>
<dbReference type="Proteomes" id="UP001239111">
    <property type="component" value="Chromosome 1"/>
</dbReference>
<evidence type="ECO:0000313" key="1">
    <source>
        <dbReference type="EMBL" id="KAJ8688295.1"/>
    </source>
</evidence>
<sequence length="128" mass="14553">MIQLLVEKNKAELILGRSFYLGNATPWAVYYFICTEKTFNSNLLKNHSGKYRFHNWIFTENSGSGWTIENPPAGTPTLEAAELNGAQHCFVSSRNLCSKNQVVDLLQEDFTRYLLDVIQPPIQVSLEP</sequence>